<reference evidence="4" key="1">
    <citation type="journal article" date="2019" name="Int. J. Syst. Evol. Microbiol.">
        <title>The Global Catalogue of Microorganisms (GCM) 10K type strain sequencing project: providing services to taxonomists for standard genome sequencing and annotation.</title>
        <authorList>
            <consortium name="The Broad Institute Genomics Platform"/>
            <consortium name="The Broad Institute Genome Sequencing Center for Infectious Disease"/>
            <person name="Wu L."/>
            <person name="Ma J."/>
        </authorList>
    </citation>
    <scope>NUCLEOTIDE SEQUENCE [LARGE SCALE GENOMIC DNA]</scope>
    <source>
        <strain evidence="4">JCM 12696</strain>
    </source>
</reference>
<feature type="compositionally biased region" description="Gly residues" evidence="1">
    <location>
        <begin position="1"/>
        <end position="12"/>
    </location>
</feature>
<keyword evidence="2" id="KW-1133">Transmembrane helix</keyword>
<proteinExistence type="predicted"/>
<gene>
    <name evidence="3" type="ORF">GCM10009654_00100</name>
</gene>
<dbReference type="RefSeq" id="WP_425573887.1">
    <property type="nucleotide sequence ID" value="NZ_BAAAKV010000001.1"/>
</dbReference>
<dbReference type="Pfam" id="PF19853">
    <property type="entry name" value="DUF6328"/>
    <property type="match status" value="1"/>
</dbReference>
<feature type="transmembrane region" description="Helical" evidence="2">
    <location>
        <begin position="68"/>
        <end position="89"/>
    </location>
</feature>
<dbReference type="EMBL" id="BAAAKV010000001">
    <property type="protein sequence ID" value="GAA1148918.1"/>
    <property type="molecule type" value="Genomic_DNA"/>
</dbReference>
<dbReference type="InterPro" id="IPR046291">
    <property type="entry name" value="DUF6328"/>
</dbReference>
<keyword evidence="2" id="KW-0472">Membrane</keyword>
<protein>
    <submittedName>
        <fullName evidence="3">DUF6328 family protein</fullName>
    </submittedName>
</protein>
<feature type="region of interest" description="Disordered" evidence="1">
    <location>
        <begin position="1"/>
        <end position="20"/>
    </location>
</feature>
<feature type="transmembrane region" description="Helical" evidence="2">
    <location>
        <begin position="137"/>
        <end position="156"/>
    </location>
</feature>
<accession>A0ABN1UG67</accession>
<evidence type="ECO:0000313" key="3">
    <source>
        <dbReference type="EMBL" id="GAA1148918.1"/>
    </source>
</evidence>
<evidence type="ECO:0000256" key="1">
    <source>
        <dbReference type="SAM" id="MobiDB-lite"/>
    </source>
</evidence>
<sequence>MTPGAAPGGSGPEHGRDETVEQRADRLWNELLQELRVAQTGVQILFGFLLTVVFQQRFTELSETDRDIYLATVLLGAAAVGALIAPVSFHRLLTGRRLKPQIVRWASRLTMVGLVLLLCTMASALLLILRFVVADDIAVWLVGGMVAWFVLCWGLFPAIARRNATRSTVTGAPPADRT</sequence>
<comment type="caution">
    <text evidence="3">The sequence shown here is derived from an EMBL/GenBank/DDBJ whole genome shotgun (WGS) entry which is preliminary data.</text>
</comment>
<keyword evidence="2" id="KW-0812">Transmembrane</keyword>
<keyword evidence="4" id="KW-1185">Reference proteome</keyword>
<dbReference type="Proteomes" id="UP001501371">
    <property type="component" value="Unassembled WGS sequence"/>
</dbReference>
<name>A0ABN1UG67_9ACTN</name>
<feature type="transmembrane region" description="Helical" evidence="2">
    <location>
        <begin position="109"/>
        <end position="131"/>
    </location>
</feature>
<evidence type="ECO:0000313" key="4">
    <source>
        <dbReference type="Proteomes" id="UP001501371"/>
    </source>
</evidence>
<organism evidence="3 4">
    <name type="scientific">Streptomyces hebeiensis</name>
    <dbReference type="NCBI Taxonomy" id="229486"/>
    <lineage>
        <taxon>Bacteria</taxon>
        <taxon>Bacillati</taxon>
        <taxon>Actinomycetota</taxon>
        <taxon>Actinomycetes</taxon>
        <taxon>Kitasatosporales</taxon>
        <taxon>Streptomycetaceae</taxon>
        <taxon>Streptomyces</taxon>
    </lineage>
</organism>
<evidence type="ECO:0000256" key="2">
    <source>
        <dbReference type="SAM" id="Phobius"/>
    </source>
</evidence>